<dbReference type="InterPro" id="IPR049326">
    <property type="entry name" value="Rhodopsin_dom_fungi"/>
</dbReference>
<dbReference type="InParanoid" id="A0A423W3A0"/>
<evidence type="ECO:0000259" key="8">
    <source>
        <dbReference type="Pfam" id="PF20684"/>
    </source>
</evidence>
<feature type="compositionally biased region" description="Low complexity" evidence="6">
    <location>
        <begin position="484"/>
        <end position="496"/>
    </location>
</feature>
<evidence type="ECO:0000256" key="2">
    <source>
        <dbReference type="ARBA" id="ARBA00022692"/>
    </source>
</evidence>
<dbReference type="OrthoDB" id="71600at2759"/>
<evidence type="ECO:0000256" key="5">
    <source>
        <dbReference type="ARBA" id="ARBA00038359"/>
    </source>
</evidence>
<dbReference type="Pfam" id="PF20684">
    <property type="entry name" value="Fung_rhodopsin"/>
    <property type="match status" value="1"/>
</dbReference>
<gene>
    <name evidence="9" type="ORF">VPNG_08667</name>
</gene>
<dbReference type="PANTHER" id="PTHR33048:SF57">
    <property type="entry name" value="INTEGRAL MEMBRANE PROTEIN-RELATED"/>
    <property type="match status" value="1"/>
</dbReference>
<dbReference type="AlphaFoldDB" id="A0A423W3A0"/>
<feature type="transmembrane region" description="Helical" evidence="7">
    <location>
        <begin position="88"/>
        <end position="106"/>
    </location>
</feature>
<feature type="transmembrane region" description="Helical" evidence="7">
    <location>
        <begin position="115"/>
        <end position="135"/>
    </location>
</feature>
<dbReference type="InterPro" id="IPR052337">
    <property type="entry name" value="SAT4-like"/>
</dbReference>
<dbReference type="PANTHER" id="PTHR33048">
    <property type="entry name" value="PTH11-LIKE INTEGRAL MEMBRANE PROTEIN (AFU_ORTHOLOGUE AFUA_5G11245)"/>
    <property type="match status" value="1"/>
</dbReference>
<dbReference type="STRING" id="1230097.A0A423W3A0"/>
<comment type="caution">
    <text evidence="9">The sequence shown here is derived from an EMBL/GenBank/DDBJ whole genome shotgun (WGS) entry which is preliminary data.</text>
</comment>
<protein>
    <recommendedName>
        <fullName evidence="8">Rhodopsin domain-containing protein</fullName>
    </recommendedName>
</protein>
<dbReference type="EMBL" id="LKEB01000063">
    <property type="protein sequence ID" value="ROV97801.1"/>
    <property type="molecule type" value="Genomic_DNA"/>
</dbReference>
<feature type="transmembrane region" description="Helical" evidence="7">
    <location>
        <begin position="6"/>
        <end position="24"/>
    </location>
</feature>
<keyword evidence="4 7" id="KW-0472">Membrane</keyword>
<evidence type="ECO:0000256" key="6">
    <source>
        <dbReference type="SAM" id="MobiDB-lite"/>
    </source>
</evidence>
<feature type="transmembrane region" description="Helical" evidence="7">
    <location>
        <begin position="36"/>
        <end position="57"/>
    </location>
</feature>
<evidence type="ECO:0000256" key="3">
    <source>
        <dbReference type="ARBA" id="ARBA00022989"/>
    </source>
</evidence>
<organism evidence="9 10">
    <name type="scientific">Cytospora leucostoma</name>
    <dbReference type="NCBI Taxonomy" id="1230097"/>
    <lineage>
        <taxon>Eukaryota</taxon>
        <taxon>Fungi</taxon>
        <taxon>Dikarya</taxon>
        <taxon>Ascomycota</taxon>
        <taxon>Pezizomycotina</taxon>
        <taxon>Sordariomycetes</taxon>
        <taxon>Sordariomycetidae</taxon>
        <taxon>Diaporthales</taxon>
        <taxon>Cytosporaceae</taxon>
        <taxon>Cytospora</taxon>
    </lineage>
</organism>
<reference evidence="9 10" key="1">
    <citation type="submission" date="2015-09" db="EMBL/GenBank/DDBJ databases">
        <title>Host preference determinants of Valsa canker pathogens revealed by comparative genomics.</title>
        <authorList>
            <person name="Yin Z."/>
            <person name="Huang L."/>
        </authorList>
    </citation>
    <scope>NUCLEOTIDE SEQUENCE [LARGE SCALE GENOMIC DNA]</scope>
    <source>
        <strain evidence="9 10">SXYLt</strain>
    </source>
</reference>
<keyword evidence="2 7" id="KW-0812">Transmembrane</keyword>
<feature type="domain" description="Rhodopsin" evidence="8">
    <location>
        <begin position="4"/>
        <end position="177"/>
    </location>
</feature>
<comment type="similarity">
    <text evidence="5">Belongs to the SAT4 family.</text>
</comment>
<keyword evidence="10" id="KW-1185">Reference proteome</keyword>
<accession>A0A423W3A0</accession>
<evidence type="ECO:0000256" key="4">
    <source>
        <dbReference type="ARBA" id="ARBA00023136"/>
    </source>
</evidence>
<name>A0A423W3A0_9PEZI</name>
<dbReference type="Proteomes" id="UP000285146">
    <property type="component" value="Unassembled WGS sequence"/>
</dbReference>
<evidence type="ECO:0000313" key="10">
    <source>
        <dbReference type="Proteomes" id="UP000285146"/>
    </source>
</evidence>
<feature type="transmembrane region" description="Helical" evidence="7">
    <location>
        <begin position="444"/>
        <end position="465"/>
    </location>
</feature>
<keyword evidence="3 7" id="KW-1133">Transmembrane helix</keyword>
<evidence type="ECO:0000256" key="1">
    <source>
        <dbReference type="ARBA" id="ARBA00004141"/>
    </source>
</evidence>
<evidence type="ECO:0000256" key="7">
    <source>
        <dbReference type="SAM" id="Phobius"/>
    </source>
</evidence>
<sequence length="551" mass="59213">MTLANQVLWALSVCLPKLSILLLYSKIFTTPVFIAAAKFTGVLVLLLGIATILGALLQCRPLAYNWDQTIAGGHCGDQVLSYEITGTLNVLLDVVTLMLPMPYLAALEMSMSKKLILIATFAVGFLTCVFSALRIKAIVTMDYSDLTYLAVIPSIYSVLEPTLAITLACVPLLRPLLGGQYSVKGTFIRREPATTYDSGASSSAARQLRKADRMGFQTLDELALGGNDSSSQVELRPIGPRYEAEVSTNTVLAPGRGQVGDPSGGSMNSESADERLESGIILILALMGVAIYEHIHSVTLSLPLSPVLTFLTILLPVFAAANAFALPYLTRKSSPPRSLLNPTHPAITQVLQGILTTVFATIYASHIAPGASRDCELSTLWQRLFRSKNAQPIRAIQDAFECCGFRSVKDMAWPFPPAAVPCTTRFDRTLACHGPWTVALQRNAGVQLGVVVAVGLLQIVSCILARHYAGRSQAFSWRHLFGQGSRRSNRGSSSSRPLLTGRDSAAEVVDEEGEAGDENGHGYGAIDDGHGPGPRIEPSGLNEGRNEWQDG</sequence>
<proteinExistence type="inferred from homology"/>
<comment type="subcellular location">
    <subcellularLocation>
        <location evidence="1">Membrane</location>
        <topology evidence="1">Multi-pass membrane protein</topology>
    </subcellularLocation>
</comment>
<feature type="compositionally biased region" description="Acidic residues" evidence="6">
    <location>
        <begin position="508"/>
        <end position="517"/>
    </location>
</feature>
<feature type="transmembrane region" description="Helical" evidence="7">
    <location>
        <begin position="276"/>
        <end position="295"/>
    </location>
</feature>
<dbReference type="GO" id="GO:0016020">
    <property type="term" value="C:membrane"/>
    <property type="evidence" value="ECO:0007669"/>
    <property type="project" value="UniProtKB-SubCell"/>
</dbReference>
<feature type="transmembrane region" description="Helical" evidence="7">
    <location>
        <begin position="307"/>
        <end position="329"/>
    </location>
</feature>
<feature type="region of interest" description="Disordered" evidence="6">
    <location>
        <begin position="483"/>
        <end position="551"/>
    </location>
</feature>
<evidence type="ECO:0000313" key="9">
    <source>
        <dbReference type="EMBL" id="ROV97801.1"/>
    </source>
</evidence>
<feature type="region of interest" description="Disordered" evidence="6">
    <location>
        <begin position="252"/>
        <end position="271"/>
    </location>
</feature>